<name>A0A822Z3F4_NELNU</name>
<dbReference type="Proteomes" id="UP000607653">
    <property type="component" value="Unassembled WGS sequence"/>
</dbReference>
<protein>
    <submittedName>
        <fullName evidence="1">Uncharacterized protein</fullName>
    </submittedName>
</protein>
<dbReference type="AlphaFoldDB" id="A0A822Z3F4"/>
<reference evidence="1 2" key="1">
    <citation type="journal article" date="2020" name="Mol. Biol. Evol.">
        <title>Distinct Expression and Methylation Patterns for Genes with Different Fates following a Single Whole-Genome Duplication in Flowering Plants.</title>
        <authorList>
            <person name="Shi T."/>
            <person name="Rahmani R.S."/>
            <person name="Gugger P.F."/>
            <person name="Wang M."/>
            <person name="Li H."/>
            <person name="Zhang Y."/>
            <person name="Li Z."/>
            <person name="Wang Q."/>
            <person name="Van de Peer Y."/>
            <person name="Marchal K."/>
            <person name="Chen J."/>
        </authorList>
    </citation>
    <scope>NUCLEOTIDE SEQUENCE [LARGE SCALE GENOMIC DNA]</scope>
    <source>
        <tissue evidence="1">Leaf</tissue>
    </source>
</reference>
<dbReference type="EMBL" id="DUZY01000004">
    <property type="protein sequence ID" value="DAD37516.1"/>
    <property type="molecule type" value="Genomic_DNA"/>
</dbReference>
<sequence length="74" mass="8861">MRKQTNSLIEYSTINQNGALISHKYLVYNFKGIIINRKYKDFQKKSNYLLQGIWVLEISFDQHLKKNQDIAFSY</sequence>
<comment type="caution">
    <text evidence="1">The sequence shown here is derived from an EMBL/GenBank/DDBJ whole genome shotgun (WGS) entry which is preliminary data.</text>
</comment>
<organism evidence="1 2">
    <name type="scientific">Nelumbo nucifera</name>
    <name type="common">Sacred lotus</name>
    <dbReference type="NCBI Taxonomy" id="4432"/>
    <lineage>
        <taxon>Eukaryota</taxon>
        <taxon>Viridiplantae</taxon>
        <taxon>Streptophyta</taxon>
        <taxon>Embryophyta</taxon>
        <taxon>Tracheophyta</taxon>
        <taxon>Spermatophyta</taxon>
        <taxon>Magnoliopsida</taxon>
        <taxon>Proteales</taxon>
        <taxon>Nelumbonaceae</taxon>
        <taxon>Nelumbo</taxon>
    </lineage>
</organism>
<proteinExistence type="predicted"/>
<keyword evidence="2" id="KW-1185">Reference proteome</keyword>
<accession>A0A822Z3F4</accession>
<evidence type="ECO:0000313" key="2">
    <source>
        <dbReference type="Proteomes" id="UP000607653"/>
    </source>
</evidence>
<evidence type="ECO:0000313" key="1">
    <source>
        <dbReference type="EMBL" id="DAD37516.1"/>
    </source>
</evidence>
<gene>
    <name evidence="1" type="ORF">HUJ06_008156</name>
</gene>